<name>A0ACB9XYP1_CHAAC</name>
<accession>A0ACB9XYP1</accession>
<reference evidence="1" key="1">
    <citation type="submission" date="2022-05" db="EMBL/GenBank/DDBJ databases">
        <title>Chromosome-level genome of Chaenocephalus aceratus.</title>
        <authorList>
            <person name="Park H."/>
        </authorList>
    </citation>
    <scope>NUCLEOTIDE SEQUENCE</scope>
    <source>
        <strain evidence="1">KU_202001</strain>
    </source>
</reference>
<evidence type="ECO:0000313" key="2">
    <source>
        <dbReference type="Proteomes" id="UP001057452"/>
    </source>
</evidence>
<keyword evidence="2" id="KW-1185">Reference proteome</keyword>
<evidence type="ECO:0000313" key="1">
    <source>
        <dbReference type="EMBL" id="KAI4832955.1"/>
    </source>
</evidence>
<gene>
    <name evidence="1" type="ORF">KUCAC02_015889</name>
</gene>
<comment type="caution">
    <text evidence="1">The sequence shown here is derived from an EMBL/GenBank/DDBJ whole genome shotgun (WGS) entry which is preliminary data.</text>
</comment>
<dbReference type="EMBL" id="CM043785">
    <property type="protein sequence ID" value="KAI4832955.1"/>
    <property type="molecule type" value="Genomic_DNA"/>
</dbReference>
<sequence length="923" mass="102548">MMASMVANGNRDGQALVLKGVDPETCMIVFKNHWAQVVKILEKHDPLRSSSTLHSLSVISLSSSGASRFGPIPGDEANAVQNYVEHMLFLLMEEDSGQAGAMGPILEFVVMENVMERLFVWSLRREFTDDMKLEQLKMYEMLVGQAQQPLLHHKPILRPLMMLLSSCSGTTAPQVEAELVLLLNQLCCVLAKDPSILELFFHTSEDQGATNFLIFSLLIPFIHREGTVGQQARDALLLIMSLSAENERVAKHVAENTYFCPVLATGLSGLYSSLPTKLEFLNSLEFCNAVIQVAHTDIRDQLVGYIYNGFLVPVLAPALHKLTLEEVMTTTAYLDLFLRAVSEPALLQTFLSFILLHRHESVHILDTLVSRINTPYQLGTVSLALFRTLIGLYCEDVMLQLVLRYLIPCNHMMLSQRRVVGERDCYSVSAAKILALTPSCCSPDHSPPPLRQLDSILFSKGGETPNNTSATEENESFLGEDDGSGNSCTIGSEVYLDVSYLHYLYDARMSISSCIRACRVWSALYDGEDPPPEKYQPGVLEEPGLKSRQTQMALRKVPQLIAPRPRPIPPQNTEPASNTQMELEWDDSYDACPVQTHEPPVESKPAQEPPAELPQHIQEMRKTATMLVKGSYIEENEFEDDVLVYDLVAKKDTREVEQIKPKRIGSESEERQPGSAEAPLKNGLSVTLPASGMSDMNNLDPKVKGQTDCNSHPQNTHLPSRGTTFWLSMRSSSTPEKVHSPFGVQLGGGGAGRNQSAPFTGPFVSVLLSRLENMLSNSLHVNLLLTGILAQLATYPQPLLRSFLLNTNLVFQPTVRSLYQVLAIVKNQIEEQAASRKDFPELITTAQHWLLARETSYMAADSSRHSTHSEAARMFKSSPPPKPKAISLDRTEVFATVLFTEFLKELAAIAQEHSILSYIPMEE</sequence>
<dbReference type="Proteomes" id="UP001057452">
    <property type="component" value="Chromosome 1"/>
</dbReference>
<protein>
    <submittedName>
        <fullName evidence="1">Uncharacterized protein</fullName>
    </submittedName>
</protein>
<organism evidence="1 2">
    <name type="scientific">Chaenocephalus aceratus</name>
    <name type="common">Blackfin icefish</name>
    <name type="synonym">Chaenichthys aceratus</name>
    <dbReference type="NCBI Taxonomy" id="36190"/>
    <lineage>
        <taxon>Eukaryota</taxon>
        <taxon>Metazoa</taxon>
        <taxon>Chordata</taxon>
        <taxon>Craniata</taxon>
        <taxon>Vertebrata</taxon>
        <taxon>Euteleostomi</taxon>
        <taxon>Actinopterygii</taxon>
        <taxon>Neopterygii</taxon>
        <taxon>Teleostei</taxon>
        <taxon>Neoteleostei</taxon>
        <taxon>Acanthomorphata</taxon>
        <taxon>Eupercaria</taxon>
        <taxon>Perciformes</taxon>
        <taxon>Notothenioidei</taxon>
        <taxon>Channichthyidae</taxon>
        <taxon>Chaenocephalus</taxon>
    </lineage>
</organism>
<proteinExistence type="predicted"/>